<dbReference type="AlphaFoldDB" id="A0A2Z7DI67"/>
<evidence type="ECO:0000256" key="3">
    <source>
        <dbReference type="ARBA" id="ARBA00022525"/>
    </source>
</evidence>
<keyword evidence="7" id="KW-1185">Reference proteome</keyword>
<dbReference type="Proteomes" id="UP000250235">
    <property type="component" value="Unassembled WGS sequence"/>
</dbReference>
<comment type="subcellular location">
    <subcellularLocation>
        <location evidence="1">Secreted</location>
    </subcellularLocation>
</comment>
<feature type="chain" id="PRO_5016449329" evidence="5">
    <location>
        <begin position="23"/>
        <end position="130"/>
    </location>
</feature>
<dbReference type="GO" id="GO:0005576">
    <property type="term" value="C:extracellular region"/>
    <property type="evidence" value="ECO:0007669"/>
    <property type="project" value="UniProtKB-SubCell"/>
</dbReference>
<dbReference type="EMBL" id="KQ987294">
    <property type="protein sequence ID" value="KZV57433.1"/>
    <property type="molecule type" value="Genomic_DNA"/>
</dbReference>
<dbReference type="InterPro" id="IPR036908">
    <property type="entry name" value="RlpA-like_sf"/>
</dbReference>
<evidence type="ECO:0000256" key="1">
    <source>
        <dbReference type="ARBA" id="ARBA00004613"/>
    </source>
</evidence>
<gene>
    <name evidence="6" type="ORF">F511_36144</name>
</gene>
<proteinExistence type="inferred from homology"/>
<dbReference type="PANTHER" id="PTHR33191:SF77">
    <property type="entry name" value="RIPENING-RELATED PROTEIN 1"/>
    <property type="match status" value="1"/>
</dbReference>
<evidence type="ECO:0000256" key="2">
    <source>
        <dbReference type="ARBA" id="ARBA00005592"/>
    </source>
</evidence>
<reference evidence="6 7" key="1">
    <citation type="journal article" date="2015" name="Proc. Natl. Acad. Sci. U.S.A.">
        <title>The resurrection genome of Boea hygrometrica: A blueprint for survival of dehydration.</title>
        <authorList>
            <person name="Xiao L."/>
            <person name="Yang G."/>
            <person name="Zhang L."/>
            <person name="Yang X."/>
            <person name="Zhao S."/>
            <person name="Ji Z."/>
            <person name="Zhou Q."/>
            <person name="Hu M."/>
            <person name="Wang Y."/>
            <person name="Chen M."/>
            <person name="Xu Y."/>
            <person name="Jin H."/>
            <person name="Xiao X."/>
            <person name="Hu G."/>
            <person name="Bao F."/>
            <person name="Hu Y."/>
            <person name="Wan P."/>
            <person name="Li L."/>
            <person name="Deng X."/>
            <person name="Kuang T."/>
            <person name="Xiang C."/>
            <person name="Zhu J.K."/>
            <person name="Oliver M.J."/>
            <person name="He Y."/>
        </authorList>
    </citation>
    <scope>NUCLEOTIDE SEQUENCE [LARGE SCALE GENOMIC DNA]</scope>
    <source>
        <strain evidence="7">cv. XS01</strain>
    </source>
</reference>
<protein>
    <submittedName>
        <fullName evidence="6">Ripening-related protein 1-like</fullName>
    </submittedName>
</protein>
<evidence type="ECO:0000313" key="6">
    <source>
        <dbReference type="EMBL" id="KZV57433.1"/>
    </source>
</evidence>
<name>A0A2Z7DI67_9LAMI</name>
<dbReference type="OrthoDB" id="406505at2759"/>
<comment type="similarity">
    <text evidence="2">Belongs to the kiwellin family.</text>
</comment>
<feature type="signal peptide" evidence="5">
    <location>
        <begin position="1"/>
        <end position="22"/>
    </location>
</feature>
<evidence type="ECO:0000256" key="4">
    <source>
        <dbReference type="ARBA" id="ARBA00022729"/>
    </source>
</evidence>
<dbReference type="Gene3D" id="2.40.40.10">
    <property type="entry name" value="RlpA-like domain"/>
    <property type="match status" value="1"/>
</dbReference>
<dbReference type="Pfam" id="PF24300">
    <property type="entry name" value="KWL1"/>
    <property type="match status" value="1"/>
</dbReference>
<sequence length="130" mass="14406">MRNLSIIMFLVLVLLVAHSADARLQGCTPNGRTERRKPPQGQCNQENDSDCCKQVVALSTGWYSGRSRCLNNIKISANGRTVTAMVVNECDSTMGCDDEHDYQPPWPINIFDASKGSLGRCQKTIGVNWM</sequence>
<accession>A0A2Z7DI67</accession>
<keyword evidence="3" id="KW-0964">Secreted</keyword>
<organism evidence="6 7">
    <name type="scientific">Dorcoceras hygrometricum</name>
    <dbReference type="NCBI Taxonomy" id="472368"/>
    <lineage>
        <taxon>Eukaryota</taxon>
        <taxon>Viridiplantae</taxon>
        <taxon>Streptophyta</taxon>
        <taxon>Embryophyta</taxon>
        <taxon>Tracheophyta</taxon>
        <taxon>Spermatophyta</taxon>
        <taxon>Magnoliopsida</taxon>
        <taxon>eudicotyledons</taxon>
        <taxon>Gunneridae</taxon>
        <taxon>Pentapetalae</taxon>
        <taxon>asterids</taxon>
        <taxon>lamiids</taxon>
        <taxon>Lamiales</taxon>
        <taxon>Gesneriaceae</taxon>
        <taxon>Didymocarpoideae</taxon>
        <taxon>Trichosporeae</taxon>
        <taxon>Loxocarpinae</taxon>
        <taxon>Dorcoceras</taxon>
    </lineage>
</organism>
<dbReference type="InterPro" id="IPR039271">
    <property type="entry name" value="Kiwellin-like"/>
</dbReference>
<evidence type="ECO:0000256" key="5">
    <source>
        <dbReference type="SAM" id="SignalP"/>
    </source>
</evidence>
<dbReference type="PANTHER" id="PTHR33191">
    <property type="entry name" value="RIPENING-RELATED PROTEIN 2-RELATED"/>
    <property type="match status" value="1"/>
</dbReference>
<keyword evidence="4 5" id="KW-0732">Signal</keyword>
<evidence type="ECO:0000313" key="7">
    <source>
        <dbReference type="Proteomes" id="UP000250235"/>
    </source>
</evidence>
<dbReference type="SUPFAM" id="SSF50685">
    <property type="entry name" value="Barwin-like endoglucanases"/>
    <property type="match status" value="1"/>
</dbReference>